<dbReference type="Proteomes" id="UP001165653">
    <property type="component" value="Unassembled WGS sequence"/>
</dbReference>
<comment type="caution">
    <text evidence="2">The sequence shown here is derived from an EMBL/GenBank/DDBJ whole genome shotgun (WGS) entry which is preliminary data.</text>
</comment>
<feature type="region of interest" description="Disordered" evidence="1">
    <location>
        <begin position="53"/>
        <end position="81"/>
    </location>
</feature>
<sequence>MNCPNCHKVLYSRQRPCEHCGAPLPEELRLPEDEIAKLKQEREEFDARLAKMRKEAAQDEEERRTRLSSFIPPRSLPPPGA</sequence>
<keyword evidence="3" id="KW-1185">Reference proteome</keyword>
<protein>
    <recommendedName>
        <fullName evidence="4">Zinc ribbon domain-containing protein</fullName>
    </recommendedName>
</protein>
<organism evidence="2 3">
    <name type="scientific">Luteolibacter rhizosphaerae</name>
    <dbReference type="NCBI Taxonomy" id="2989719"/>
    <lineage>
        <taxon>Bacteria</taxon>
        <taxon>Pseudomonadati</taxon>
        <taxon>Verrucomicrobiota</taxon>
        <taxon>Verrucomicrobiia</taxon>
        <taxon>Verrucomicrobiales</taxon>
        <taxon>Verrucomicrobiaceae</taxon>
        <taxon>Luteolibacter</taxon>
    </lineage>
</organism>
<evidence type="ECO:0000313" key="3">
    <source>
        <dbReference type="Proteomes" id="UP001165653"/>
    </source>
</evidence>
<name>A0ABT3G795_9BACT</name>
<evidence type="ECO:0000313" key="2">
    <source>
        <dbReference type="EMBL" id="MCW1915329.1"/>
    </source>
</evidence>
<dbReference type="EMBL" id="JAPDDR010000009">
    <property type="protein sequence ID" value="MCW1915329.1"/>
    <property type="molecule type" value="Genomic_DNA"/>
</dbReference>
<reference evidence="2" key="1">
    <citation type="submission" date="2022-10" db="EMBL/GenBank/DDBJ databases">
        <title>Luteolibacter sp. GHJ8, whole genome shotgun sequencing project.</title>
        <authorList>
            <person name="Zhao G."/>
            <person name="Shen L."/>
        </authorList>
    </citation>
    <scope>NUCLEOTIDE SEQUENCE</scope>
    <source>
        <strain evidence="2">GHJ8</strain>
    </source>
</reference>
<dbReference type="RefSeq" id="WP_264514878.1">
    <property type="nucleotide sequence ID" value="NZ_JAPDDR010000009.1"/>
</dbReference>
<evidence type="ECO:0000256" key="1">
    <source>
        <dbReference type="SAM" id="MobiDB-lite"/>
    </source>
</evidence>
<accession>A0ABT3G795</accession>
<evidence type="ECO:0008006" key="4">
    <source>
        <dbReference type="Google" id="ProtNLM"/>
    </source>
</evidence>
<feature type="compositionally biased region" description="Basic and acidic residues" evidence="1">
    <location>
        <begin position="53"/>
        <end position="65"/>
    </location>
</feature>
<proteinExistence type="predicted"/>
<gene>
    <name evidence="2" type="ORF">OJ996_17215</name>
</gene>